<feature type="signal peptide" evidence="1">
    <location>
        <begin position="1"/>
        <end position="27"/>
    </location>
</feature>
<dbReference type="AlphaFoldDB" id="A0A3P3R331"/>
<dbReference type="RefSeq" id="WP_128673349.1">
    <property type="nucleotide sequence ID" value="NZ_RRCO01000001.1"/>
</dbReference>
<protein>
    <recommendedName>
        <fullName evidence="4">Lipoprotein</fullName>
    </recommendedName>
</protein>
<evidence type="ECO:0008006" key="4">
    <source>
        <dbReference type="Google" id="ProtNLM"/>
    </source>
</evidence>
<feature type="chain" id="PRO_5017995878" description="Lipoprotein" evidence="1">
    <location>
        <begin position="28"/>
        <end position="174"/>
    </location>
</feature>
<gene>
    <name evidence="2" type="ORF">EHV10_03010</name>
</gene>
<comment type="caution">
    <text evidence="2">The sequence shown here is derived from an EMBL/GenBank/DDBJ whole genome shotgun (WGS) entry which is preliminary data.</text>
</comment>
<name>A0A3P3R331_9FIRM</name>
<proteinExistence type="predicted"/>
<evidence type="ECO:0000313" key="3">
    <source>
        <dbReference type="Proteomes" id="UP000272490"/>
    </source>
</evidence>
<dbReference type="OrthoDB" id="2043374at2"/>
<evidence type="ECO:0000313" key="2">
    <source>
        <dbReference type="EMBL" id="RRJ26993.1"/>
    </source>
</evidence>
<organism evidence="2 3">
    <name type="scientific">Lachnoanaerobaculum gingivalis</name>
    <dbReference type="NCBI Taxonomy" id="2490855"/>
    <lineage>
        <taxon>Bacteria</taxon>
        <taxon>Bacillati</taxon>
        <taxon>Bacillota</taxon>
        <taxon>Clostridia</taxon>
        <taxon>Lachnospirales</taxon>
        <taxon>Lachnospiraceae</taxon>
        <taxon>Lachnoanaerobaculum</taxon>
    </lineage>
</organism>
<dbReference type="Proteomes" id="UP000272490">
    <property type="component" value="Unassembled WGS sequence"/>
</dbReference>
<evidence type="ECO:0000256" key="1">
    <source>
        <dbReference type="SAM" id="SignalP"/>
    </source>
</evidence>
<reference evidence="2 3" key="1">
    <citation type="submission" date="2018-11" db="EMBL/GenBank/DDBJ databases">
        <title>Genome sequencing of Lachnoanaerobaculum sp. KCOM 2030 (= ChDC B114).</title>
        <authorList>
            <person name="Kook J.-K."/>
            <person name="Park S.-N."/>
            <person name="Lim Y.K."/>
        </authorList>
    </citation>
    <scope>NUCLEOTIDE SEQUENCE [LARGE SCALE GENOMIC DNA]</scope>
    <source>
        <strain evidence="2 3">KCOM 2030</strain>
    </source>
</reference>
<keyword evidence="1" id="KW-0732">Signal</keyword>
<keyword evidence="3" id="KW-1185">Reference proteome</keyword>
<dbReference type="EMBL" id="RRCO01000001">
    <property type="protein sequence ID" value="RRJ26993.1"/>
    <property type="molecule type" value="Genomic_DNA"/>
</dbReference>
<dbReference type="PROSITE" id="PS51257">
    <property type="entry name" value="PROKAR_LIPOPROTEIN"/>
    <property type="match status" value="1"/>
</dbReference>
<accession>A0A3P3R331</accession>
<sequence>MRKFKTIFVTMLLAVFLLSGCFSSDKAENIEPNIEPDALTKTSWISYDDGSYWVFNEYHSFFWYQEKGITDDNYYGGTYKLYRGEKAMDFIETKLSSYGVTKAELMEVINRSDEYTVEDFICIYTKNTTFMLEGKEQISKPNMIPYMGFLLEDETILDIANMKTGSYYGFIKEE</sequence>